<dbReference type="PANTHER" id="PTHR43611:SF3">
    <property type="entry name" value="FLAVIN MONONUCLEOTIDE HYDROLASE 1, CHLOROPLATIC"/>
    <property type="match status" value="1"/>
</dbReference>
<dbReference type="OrthoDB" id="9797415at2"/>
<dbReference type="Proteomes" id="UP000008366">
    <property type="component" value="Unassembled WGS sequence"/>
</dbReference>
<keyword evidence="2" id="KW-1185">Reference proteome</keyword>
<dbReference type="InterPro" id="IPR006439">
    <property type="entry name" value="HAD-SF_hydro_IA"/>
</dbReference>
<proteinExistence type="predicted"/>
<dbReference type="AlphaFoldDB" id="K6W756"/>
<keyword evidence="1" id="KW-0378">Hydrolase</keyword>
<dbReference type="Gene3D" id="1.10.150.240">
    <property type="entry name" value="Putative phosphatase, domain 2"/>
    <property type="match status" value="1"/>
</dbReference>
<dbReference type="STRING" id="1184609.KILIM_015_00870"/>
<accession>K6W756</accession>
<protein>
    <submittedName>
        <fullName evidence="1">Putative hydrolase</fullName>
    </submittedName>
</protein>
<evidence type="ECO:0000313" key="1">
    <source>
        <dbReference type="EMBL" id="GAB95025.1"/>
    </source>
</evidence>
<dbReference type="CDD" id="cd02603">
    <property type="entry name" value="HAD_sEH-N_like"/>
    <property type="match status" value="1"/>
</dbReference>
<dbReference type="SFLD" id="SFLDG01129">
    <property type="entry name" value="C1.5:_HAD__Beta-PGM__Phosphata"/>
    <property type="match status" value="1"/>
</dbReference>
<dbReference type="InterPro" id="IPR023198">
    <property type="entry name" value="PGP-like_dom2"/>
</dbReference>
<dbReference type="SUPFAM" id="SSF56784">
    <property type="entry name" value="HAD-like"/>
    <property type="match status" value="1"/>
</dbReference>
<reference evidence="1 2" key="1">
    <citation type="submission" date="2012-08" db="EMBL/GenBank/DDBJ databases">
        <title>Whole genome shotgun sequence of Kineosphaera limosa NBRC 100340.</title>
        <authorList>
            <person name="Yoshida I."/>
            <person name="Isaki S."/>
            <person name="Hosoyama A."/>
            <person name="Tsuchikane K."/>
            <person name="Katsumata H."/>
            <person name="Ando Y."/>
            <person name="Ohji S."/>
            <person name="Hamada M."/>
            <person name="Tamura T."/>
            <person name="Yamazoe A."/>
            <person name="Yamazaki S."/>
            <person name="Fujita N."/>
        </authorList>
    </citation>
    <scope>NUCLEOTIDE SEQUENCE [LARGE SCALE GENOMIC DNA]</scope>
    <source>
        <strain evidence="1 2">NBRC 100340</strain>
    </source>
</reference>
<gene>
    <name evidence="1" type="ORF">KILIM_015_00870</name>
</gene>
<dbReference type="Gene3D" id="3.40.50.1000">
    <property type="entry name" value="HAD superfamily/HAD-like"/>
    <property type="match status" value="1"/>
</dbReference>
<dbReference type="NCBIfam" id="TIGR01509">
    <property type="entry name" value="HAD-SF-IA-v3"/>
    <property type="match status" value="1"/>
</dbReference>
<name>K6W756_9MICO</name>
<dbReference type="EMBL" id="BAHD01000015">
    <property type="protein sequence ID" value="GAB95025.1"/>
    <property type="molecule type" value="Genomic_DNA"/>
</dbReference>
<dbReference type="Pfam" id="PF00702">
    <property type="entry name" value="Hydrolase"/>
    <property type="match status" value="1"/>
</dbReference>
<dbReference type="InterPro" id="IPR036412">
    <property type="entry name" value="HAD-like_sf"/>
</dbReference>
<dbReference type="eggNOG" id="COG1011">
    <property type="taxonomic scope" value="Bacteria"/>
</dbReference>
<dbReference type="GO" id="GO:0016787">
    <property type="term" value="F:hydrolase activity"/>
    <property type="evidence" value="ECO:0007669"/>
    <property type="project" value="UniProtKB-KW"/>
</dbReference>
<dbReference type="PANTHER" id="PTHR43611">
    <property type="entry name" value="ALPHA-D-GLUCOSE 1-PHOSPHATE PHOSPHATASE"/>
    <property type="match status" value="1"/>
</dbReference>
<dbReference type="SFLD" id="SFLDS00003">
    <property type="entry name" value="Haloacid_Dehalogenase"/>
    <property type="match status" value="1"/>
</dbReference>
<comment type="caution">
    <text evidence="1">The sequence shown here is derived from an EMBL/GenBank/DDBJ whole genome shotgun (WGS) entry which is preliminary data.</text>
</comment>
<dbReference type="InterPro" id="IPR023214">
    <property type="entry name" value="HAD_sf"/>
</dbReference>
<sequence length="200" mass="21949">MTVLLFDLYGVLLRTQDADGLARIEQATGHSGEEFWAAYWGCRHGYDAGTMSAHEYWAAVGDQLGAPIRDVEQAHEQDLRSWMGSDPEMIAYVTGLIGDGVRVALLSNIPVELAERVLVSFDWLARFEPLILSGRTGLAKPDPRLFERAVEATGVAAGDILFIDDRLENVEAAQSVGLQGHVFIGIDDLRPVIERALGRD</sequence>
<dbReference type="RefSeq" id="WP_006591557.1">
    <property type="nucleotide sequence ID" value="NZ_BAHD01000015.1"/>
</dbReference>
<organism evidence="1 2">
    <name type="scientific">Kineosphaera limosa NBRC 100340</name>
    <dbReference type="NCBI Taxonomy" id="1184609"/>
    <lineage>
        <taxon>Bacteria</taxon>
        <taxon>Bacillati</taxon>
        <taxon>Actinomycetota</taxon>
        <taxon>Actinomycetes</taxon>
        <taxon>Micrococcales</taxon>
        <taxon>Dermatophilaceae</taxon>
        <taxon>Kineosphaera</taxon>
    </lineage>
</organism>
<evidence type="ECO:0000313" key="2">
    <source>
        <dbReference type="Proteomes" id="UP000008366"/>
    </source>
</evidence>